<reference evidence="1 2" key="1">
    <citation type="submission" date="2019-05" db="EMBL/GenBank/DDBJ databases">
        <title>Another draft genome of Portunus trituberculatus and its Hox gene families provides insights of decapod evolution.</title>
        <authorList>
            <person name="Jeong J.-H."/>
            <person name="Song I."/>
            <person name="Kim S."/>
            <person name="Choi T."/>
            <person name="Kim D."/>
            <person name="Ryu S."/>
            <person name="Kim W."/>
        </authorList>
    </citation>
    <scope>NUCLEOTIDE SEQUENCE [LARGE SCALE GENOMIC DNA]</scope>
    <source>
        <tissue evidence="1">Muscle</tissue>
    </source>
</reference>
<evidence type="ECO:0000313" key="1">
    <source>
        <dbReference type="EMBL" id="MPC69055.1"/>
    </source>
</evidence>
<organism evidence="1 2">
    <name type="scientific">Portunus trituberculatus</name>
    <name type="common">Swimming crab</name>
    <name type="synonym">Neptunus trituberculatus</name>
    <dbReference type="NCBI Taxonomy" id="210409"/>
    <lineage>
        <taxon>Eukaryota</taxon>
        <taxon>Metazoa</taxon>
        <taxon>Ecdysozoa</taxon>
        <taxon>Arthropoda</taxon>
        <taxon>Crustacea</taxon>
        <taxon>Multicrustacea</taxon>
        <taxon>Malacostraca</taxon>
        <taxon>Eumalacostraca</taxon>
        <taxon>Eucarida</taxon>
        <taxon>Decapoda</taxon>
        <taxon>Pleocyemata</taxon>
        <taxon>Brachyura</taxon>
        <taxon>Eubrachyura</taxon>
        <taxon>Portunoidea</taxon>
        <taxon>Portunidae</taxon>
        <taxon>Portuninae</taxon>
        <taxon>Portunus</taxon>
    </lineage>
</organism>
<protein>
    <submittedName>
        <fullName evidence="1">Uncharacterized protein</fullName>
    </submittedName>
</protein>
<proteinExistence type="predicted"/>
<dbReference type="AlphaFoldDB" id="A0A5B7HHP0"/>
<evidence type="ECO:0000313" key="2">
    <source>
        <dbReference type="Proteomes" id="UP000324222"/>
    </source>
</evidence>
<comment type="caution">
    <text evidence="1">The sequence shown here is derived from an EMBL/GenBank/DDBJ whole genome shotgun (WGS) entry which is preliminary data.</text>
</comment>
<accession>A0A5B7HHP0</accession>
<dbReference type="Proteomes" id="UP000324222">
    <property type="component" value="Unassembled WGS sequence"/>
</dbReference>
<gene>
    <name evidence="1" type="ORF">E2C01_063268</name>
</gene>
<sequence>MLSNLKPDLWIQEQNFLEPRKKSRGSGVGAREVWTPTPIAEAHHAHHHPCCLLLILFYLSSSSLDEWAARVTLEIKWHKESVKEPSPISSIP</sequence>
<keyword evidence="2" id="KW-1185">Reference proteome</keyword>
<dbReference type="EMBL" id="VSRR010028818">
    <property type="protein sequence ID" value="MPC69055.1"/>
    <property type="molecule type" value="Genomic_DNA"/>
</dbReference>
<name>A0A5B7HHP0_PORTR</name>